<organism evidence="7">
    <name type="scientific">Caldithrix abyssi</name>
    <dbReference type="NCBI Taxonomy" id="187145"/>
    <lineage>
        <taxon>Bacteria</taxon>
        <taxon>Pseudomonadati</taxon>
        <taxon>Calditrichota</taxon>
        <taxon>Calditrichia</taxon>
        <taxon>Calditrichales</taxon>
        <taxon>Calditrichaceae</taxon>
        <taxon>Caldithrix</taxon>
    </lineage>
</organism>
<dbReference type="SUPFAM" id="SSF88659">
    <property type="entry name" value="Sigma3 and sigma4 domains of RNA polymerase sigma factors"/>
    <property type="match status" value="1"/>
</dbReference>
<comment type="caution">
    <text evidence="7">The sequence shown here is derived from an EMBL/GenBank/DDBJ whole genome shotgun (WGS) entry which is preliminary data.</text>
</comment>
<evidence type="ECO:0000259" key="6">
    <source>
        <dbReference type="Pfam" id="PF08281"/>
    </source>
</evidence>
<dbReference type="PANTHER" id="PTHR43133:SF51">
    <property type="entry name" value="RNA POLYMERASE SIGMA FACTOR"/>
    <property type="match status" value="1"/>
</dbReference>
<dbReference type="Gene3D" id="1.10.1740.10">
    <property type="match status" value="1"/>
</dbReference>
<proteinExistence type="inferred from homology"/>
<dbReference type="PANTHER" id="PTHR43133">
    <property type="entry name" value="RNA POLYMERASE ECF-TYPE SIGMA FACTO"/>
    <property type="match status" value="1"/>
</dbReference>
<dbReference type="InterPro" id="IPR036388">
    <property type="entry name" value="WH-like_DNA-bd_sf"/>
</dbReference>
<keyword evidence="3" id="KW-0731">Sigma factor</keyword>
<dbReference type="GO" id="GO:0016987">
    <property type="term" value="F:sigma factor activity"/>
    <property type="evidence" value="ECO:0007669"/>
    <property type="project" value="UniProtKB-KW"/>
</dbReference>
<protein>
    <submittedName>
        <fullName evidence="7">RNA polymerase sigma factor</fullName>
    </submittedName>
</protein>
<dbReference type="AlphaFoldDB" id="A0A7V1LKY3"/>
<feature type="domain" description="RNA polymerase sigma factor 70 region 4 type 2" evidence="6">
    <location>
        <begin position="132"/>
        <end position="182"/>
    </location>
</feature>
<dbReference type="GO" id="GO:0003677">
    <property type="term" value="F:DNA binding"/>
    <property type="evidence" value="ECO:0007669"/>
    <property type="project" value="InterPro"/>
</dbReference>
<evidence type="ECO:0000256" key="1">
    <source>
        <dbReference type="ARBA" id="ARBA00010641"/>
    </source>
</evidence>
<gene>
    <name evidence="7" type="ORF">ENJ10_04480</name>
</gene>
<dbReference type="GO" id="GO:0006352">
    <property type="term" value="P:DNA-templated transcription initiation"/>
    <property type="evidence" value="ECO:0007669"/>
    <property type="project" value="InterPro"/>
</dbReference>
<dbReference type="InterPro" id="IPR007627">
    <property type="entry name" value="RNA_pol_sigma70_r2"/>
</dbReference>
<reference evidence="7" key="1">
    <citation type="journal article" date="2020" name="mSystems">
        <title>Genome- and Community-Level Interaction Insights into Carbon Utilization and Element Cycling Functions of Hydrothermarchaeota in Hydrothermal Sediment.</title>
        <authorList>
            <person name="Zhou Z."/>
            <person name="Liu Y."/>
            <person name="Xu W."/>
            <person name="Pan J."/>
            <person name="Luo Z.H."/>
            <person name="Li M."/>
        </authorList>
    </citation>
    <scope>NUCLEOTIDE SEQUENCE [LARGE SCALE GENOMIC DNA]</scope>
    <source>
        <strain evidence="7">HyVt-456</strain>
    </source>
</reference>
<dbReference type="Gene3D" id="1.10.10.10">
    <property type="entry name" value="Winged helix-like DNA-binding domain superfamily/Winged helix DNA-binding domain"/>
    <property type="match status" value="1"/>
</dbReference>
<dbReference type="Proteomes" id="UP000886005">
    <property type="component" value="Unassembled WGS sequence"/>
</dbReference>
<evidence type="ECO:0000256" key="3">
    <source>
        <dbReference type="ARBA" id="ARBA00023082"/>
    </source>
</evidence>
<dbReference type="EMBL" id="DRLD01000118">
    <property type="protein sequence ID" value="HED09921.1"/>
    <property type="molecule type" value="Genomic_DNA"/>
</dbReference>
<keyword evidence="2" id="KW-0805">Transcription regulation</keyword>
<dbReference type="InterPro" id="IPR013325">
    <property type="entry name" value="RNA_pol_sigma_r2"/>
</dbReference>
<evidence type="ECO:0000256" key="2">
    <source>
        <dbReference type="ARBA" id="ARBA00023015"/>
    </source>
</evidence>
<dbReference type="SUPFAM" id="SSF88946">
    <property type="entry name" value="Sigma2 domain of RNA polymerase sigma factors"/>
    <property type="match status" value="1"/>
</dbReference>
<dbReference type="NCBIfam" id="TIGR02937">
    <property type="entry name" value="sigma70-ECF"/>
    <property type="match status" value="1"/>
</dbReference>
<accession>A0A7V1LKY3</accession>
<sequence>MMYAQTTARVEKIPLMTFDEIYQANAGRILNLAYRMTGKKALAHDIVQDVFLKVYQGMDGFREQSQVSTWIYRIALNHIINIMKKEKRLRFFDDRDDESAYRQKAERETVWESELPARADTKMEAAEREKVIRAMMEKLKPKYRLPLLLYRYEEMSYQEIADRLGISLSAVETRIYRARKKLADYLKPWLPYI</sequence>
<dbReference type="InterPro" id="IPR039425">
    <property type="entry name" value="RNA_pol_sigma-70-like"/>
</dbReference>
<keyword evidence="4" id="KW-0804">Transcription</keyword>
<feature type="domain" description="RNA polymerase sigma-70 region 2" evidence="5">
    <location>
        <begin position="21"/>
        <end position="88"/>
    </location>
</feature>
<evidence type="ECO:0000259" key="5">
    <source>
        <dbReference type="Pfam" id="PF04542"/>
    </source>
</evidence>
<name>A0A7V1LKY3_CALAY</name>
<dbReference type="InterPro" id="IPR013249">
    <property type="entry name" value="RNA_pol_sigma70_r4_t2"/>
</dbReference>
<dbReference type="CDD" id="cd06171">
    <property type="entry name" value="Sigma70_r4"/>
    <property type="match status" value="1"/>
</dbReference>
<dbReference type="Pfam" id="PF04542">
    <property type="entry name" value="Sigma70_r2"/>
    <property type="match status" value="1"/>
</dbReference>
<comment type="similarity">
    <text evidence="1">Belongs to the sigma-70 factor family. ECF subfamily.</text>
</comment>
<dbReference type="Pfam" id="PF08281">
    <property type="entry name" value="Sigma70_r4_2"/>
    <property type="match status" value="1"/>
</dbReference>
<evidence type="ECO:0000256" key="4">
    <source>
        <dbReference type="ARBA" id="ARBA00023163"/>
    </source>
</evidence>
<dbReference type="InterPro" id="IPR013324">
    <property type="entry name" value="RNA_pol_sigma_r3/r4-like"/>
</dbReference>
<evidence type="ECO:0000313" key="7">
    <source>
        <dbReference type="EMBL" id="HED09921.1"/>
    </source>
</evidence>
<dbReference type="InterPro" id="IPR014284">
    <property type="entry name" value="RNA_pol_sigma-70_dom"/>
</dbReference>